<name>A0AAD5JVL2_9FUNG</name>
<evidence type="ECO:0000313" key="2">
    <source>
        <dbReference type="Proteomes" id="UP001209540"/>
    </source>
</evidence>
<proteinExistence type="predicted"/>
<dbReference type="Proteomes" id="UP001209540">
    <property type="component" value="Unassembled WGS sequence"/>
</dbReference>
<organism evidence="1 2">
    <name type="scientific">Phascolomyces articulosus</name>
    <dbReference type="NCBI Taxonomy" id="60185"/>
    <lineage>
        <taxon>Eukaryota</taxon>
        <taxon>Fungi</taxon>
        <taxon>Fungi incertae sedis</taxon>
        <taxon>Mucoromycota</taxon>
        <taxon>Mucoromycotina</taxon>
        <taxon>Mucoromycetes</taxon>
        <taxon>Mucorales</taxon>
        <taxon>Lichtheimiaceae</taxon>
        <taxon>Phascolomyces</taxon>
    </lineage>
</organism>
<reference evidence="1" key="2">
    <citation type="submission" date="2023-02" db="EMBL/GenBank/DDBJ databases">
        <authorList>
            <consortium name="DOE Joint Genome Institute"/>
            <person name="Mondo S.J."/>
            <person name="Chang Y."/>
            <person name="Wang Y."/>
            <person name="Ahrendt S."/>
            <person name="Andreopoulos W."/>
            <person name="Barry K."/>
            <person name="Beard J."/>
            <person name="Benny G.L."/>
            <person name="Blankenship S."/>
            <person name="Bonito G."/>
            <person name="Cuomo C."/>
            <person name="Desiro A."/>
            <person name="Gervers K.A."/>
            <person name="Hundley H."/>
            <person name="Kuo A."/>
            <person name="LaButti K."/>
            <person name="Lang B.F."/>
            <person name="Lipzen A."/>
            <person name="O'Donnell K."/>
            <person name="Pangilinan J."/>
            <person name="Reynolds N."/>
            <person name="Sandor L."/>
            <person name="Smith M.W."/>
            <person name="Tsang A."/>
            <person name="Grigoriev I.V."/>
            <person name="Stajich J.E."/>
            <person name="Spatafora J.W."/>
        </authorList>
    </citation>
    <scope>NUCLEOTIDE SEQUENCE</scope>
    <source>
        <strain evidence="1">RSA 2281</strain>
    </source>
</reference>
<dbReference type="EMBL" id="JAIXMP010000097">
    <property type="protein sequence ID" value="KAI9243121.1"/>
    <property type="molecule type" value="Genomic_DNA"/>
</dbReference>
<reference evidence="1" key="1">
    <citation type="journal article" date="2022" name="IScience">
        <title>Evolution of zygomycete secretomes and the origins of terrestrial fungal ecologies.</title>
        <authorList>
            <person name="Chang Y."/>
            <person name="Wang Y."/>
            <person name="Mondo S."/>
            <person name="Ahrendt S."/>
            <person name="Andreopoulos W."/>
            <person name="Barry K."/>
            <person name="Beard J."/>
            <person name="Benny G.L."/>
            <person name="Blankenship S."/>
            <person name="Bonito G."/>
            <person name="Cuomo C."/>
            <person name="Desiro A."/>
            <person name="Gervers K.A."/>
            <person name="Hundley H."/>
            <person name="Kuo A."/>
            <person name="LaButti K."/>
            <person name="Lang B.F."/>
            <person name="Lipzen A."/>
            <person name="O'Donnell K."/>
            <person name="Pangilinan J."/>
            <person name="Reynolds N."/>
            <person name="Sandor L."/>
            <person name="Smith M.E."/>
            <person name="Tsang A."/>
            <person name="Grigoriev I.V."/>
            <person name="Stajich J.E."/>
            <person name="Spatafora J.W."/>
        </authorList>
    </citation>
    <scope>NUCLEOTIDE SEQUENCE</scope>
    <source>
        <strain evidence="1">RSA 2281</strain>
    </source>
</reference>
<accession>A0AAD5JVL2</accession>
<keyword evidence="2" id="KW-1185">Reference proteome</keyword>
<evidence type="ECO:0000313" key="1">
    <source>
        <dbReference type="EMBL" id="KAI9243121.1"/>
    </source>
</evidence>
<dbReference type="AlphaFoldDB" id="A0AAD5JVL2"/>
<gene>
    <name evidence="1" type="ORF">BDA99DRAFT_544622</name>
</gene>
<protein>
    <submittedName>
        <fullName evidence="1">Uncharacterized protein</fullName>
    </submittedName>
</protein>
<comment type="caution">
    <text evidence="1">The sequence shown here is derived from an EMBL/GenBank/DDBJ whole genome shotgun (WGS) entry which is preliminary data.</text>
</comment>
<sequence>MHLSSMCDCIHSLEDAQSQLRAENVAMKIQLNSMAASRVATQQQTDVHTPEHWVEDVQKRNINMCHGMFLGDDGFRYSETFRSSHNQEVLNIISAFCKGSPDGCVLNDRDLCHQIWVFFDGQKKISRLTPEKKKSDDQRRKRYKRVWKKLQYCTKIECQHRESLKEHYDGGEKLL</sequence>